<reference evidence="1 2" key="1">
    <citation type="submission" date="2023-04" db="EMBL/GenBank/DDBJ databases">
        <title>A long-awaited taxogenomic arrangement of the family Halomonadaceae.</title>
        <authorList>
            <person name="De La Haba R."/>
            <person name="Chuvochina M."/>
            <person name="Wittouck S."/>
            <person name="Arahal D.R."/>
            <person name="Sanchez-Porro C."/>
            <person name="Hugenholtz P."/>
            <person name="Ventosa A."/>
        </authorList>
    </citation>
    <scope>NUCLEOTIDE SEQUENCE [LARGE SCALE GENOMIC DNA]</scope>
    <source>
        <strain evidence="1 2">DSM 26770</strain>
    </source>
</reference>
<proteinExistence type="predicted"/>
<dbReference type="EMBL" id="JARWAM010000001">
    <property type="protein sequence ID" value="MDR5904006.1"/>
    <property type="molecule type" value="Genomic_DNA"/>
</dbReference>
<gene>
    <name evidence="1" type="ORF">QC821_01810</name>
</gene>
<organism evidence="1 2">
    <name type="scientific">Franzmannia qiaohouensis</name>
    <dbReference type="NCBI Taxonomy" id="1329370"/>
    <lineage>
        <taxon>Bacteria</taxon>
        <taxon>Pseudomonadati</taxon>
        <taxon>Pseudomonadota</taxon>
        <taxon>Gammaproteobacteria</taxon>
        <taxon>Oceanospirillales</taxon>
        <taxon>Halomonadaceae</taxon>
        <taxon>Franzmannia</taxon>
    </lineage>
</organism>
<keyword evidence="2" id="KW-1185">Reference proteome</keyword>
<name>A0ABU1H969_9GAMM</name>
<accession>A0ABU1H969</accession>
<dbReference type="Proteomes" id="UP001251374">
    <property type="component" value="Unassembled WGS sequence"/>
</dbReference>
<sequence>MTHEQAAVLVESASDLLALGNRLEIIAQAMADAGEPQAHHQPLADATGQIGAAMRGIFNALEIAHADGGGPFRES</sequence>
<evidence type="ECO:0000313" key="2">
    <source>
        <dbReference type="Proteomes" id="UP001251374"/>
    </source>
</evidence>
<evidence type="ECO:0000313" key="1">
    <source>
        <dbReference type="EMBL" id="MDR5904006.1"/>
    </source>
</evidence>
<dbReference type="RefSeq" id="WP_309716186.1">
    <property type="nucleotide sequence ID" value="NZ_JARWAM010000001.1"/>
</dbReference>
<comment type="caution">
    <text evidence="1">The sequence shown here is derived from an EMBL/GenBank/DDBJ whole genome shotgun (WGS) entry which is preliminary data.</text>
</comment>
<protein>
    <submittedName>
        <fullName evidence="1">Uncharacterized protein</fullName>
    </submittedName>
</protein>